<evidence type="ECO:0000313" key="2">
    <source>
        <dbReference type="EMBL" id="KAH1172667.1"/>
    </source>
</evidence>
<dbReference type="Proteomes" id="UP000827986">
    <property type="component" value="Unassembled WGS sequence"/>
</dbReference>
<gene>
    <name evidence="2" type="ORF">KIL84_016506</name>
</gene>
<proteinExistence type="predicted"/>
<keyword evidence="3" id="KW-1185">Reference proteome</keyword>
<dbReference type="EMBL" id="JAHDVG010000482">
    <property type="protein sequence ID" value="KAH1172667.1"/>
    <property type="molecule type" value="Genomic_DNA"/>
</dbReference>
<sequence>MDLPEPEPKTQLLMRHHDERGGLSSSIHLEVEDDHGSGQSPADKVNGKDVAQLDDSFLEDPEAWTVLHQTAKMNWAHLLFAQRRYKLLKRTPRMML</sequence>
<feature type="region of interest" description="Disordered" evidence="1">
    <location>
        <begin position="1"/>
        <end position="47"/>
    </location>
</feature>
<accession>A0A9D3X4K7</accession>
<name>A0A9D3X4K7_9SAUR</name>
<comment type="caution">
    <text evidence="2">The sequence shown here is derived from an EMBL/GenBank/DDBJ whole genome shotgun (WGS) entry which is preliminary data.</text>
</comment>
<reference evidence="2" key="1">
    <citation type="submission" date="2021-09" db="EMBL/GenBank/DDBJ databases">
        <title>The genome of Mauremys mutica provides insights into the evolution of semi-aquatic lifestyle.</title>
        <authorList>
            <person name="Gong S."/>
            <person name="Gao Y."/>
        </authorList>
    </citation>
    <scope>NUCLEOTIDE SEQUENCE</scope>
    <source>
        <strain evidence="2">MM-2020</strain>
        <tissue evidence="2">Muscle</tissue>
    </source>
</reference>
<evidence type="ECO:0000313" key="3">
    <source>
        <dbReference type="Proteomes" id="UP000827986"/>
    </source>
</evidence>
<protein>
    <submittedName>
        <fullName evidence="2">Uncharacterized protein</fullName>
    </submittedName>
</protein>
<organism evidence="2 3">
    <name type="scientific">Mauremys mutica</name>
    <name type="common">yellowpond turtle</name>
    <dbReference type="NCBI Taxonomy" id="74926"/>
    <lineage>
        <taxon>Eukaryota</taxon>
        <taxon>Metazoa</taxon>
        <taxon>Chordata</taxon>
        <taxon>Craniata</taxon>
        <taxon>Vertebrata</taxon>
        <taxon>Euteleostomi</taxon>
        <taxon>Archelosauria</taxon>
        <taxon>Testudinata</taxon>
        <taxon>Testudines</taxon>
        <taxon>Cryptodira</taxon>
        <taxon>Durocryptodira</taxon>
        <taxon>Testudinoidea</taxon>
        <taxon>Geoemydidae</taxon>
        <taxon>Geoemydinae</taxon>
        <taxon>Mauremys</taxon>
    </lineage>
</organism>
<evidence type="ECO:0000256" key="1">
    <source>
        <dbReference type="SAM" id="MobiDB-lite"/>
    </source>
</evidence>
<dbReference type="AlphaFoldDB" id="A0A9D3X4K7"/>